<dbReference type="Gene3D" id="3.40.50.360">
    <property type="match status" value="1"/>
</dbReference>
<gene>
    <name evidence="1" type="ORF">ACFQO0_11110</name>
</gene>
<keyword evidence="2" id="KW-1185">Reference proteome</keyword>
<evidence type="ECO:0000313" key="1">
    <source>
        <dbReference type="EMBL" id="MFC7298981.1"/>
    </source>
</evidence>
<reference evidence="2" key="1">
    <citation type="journal article" date="2019" name="Int. J. Syst. Evol. Microbiol.">
        <title>The Global Catalogue of Microorganisms (GCM) 10K type strain sequencing project: providing services to taxonomists for standard genome sequencing and annotation.</title>
        <authorList>
            <consortium name="The Broad Institute Genomics Platform"/>
            <consortium name="The Broad Institute Genome Sequencing Center for Infectious Disease"/>
            <person name="Wu L."/>
            <person name="Ma J."/>
        </authorList>
    </citation>
    <scope>NUCLEOTIDE SEQUENCE [LARGE SCALE GENOMIC DNA]</scope>
    <source>
        <strain evidence="2">CCUG 36956</strain>
    </source>
</reference>
<dbReference type="Proteomes" id="UP001596379">
    <property type="component" value="Unassembled WGS sequence"/>
</dbReference>
<organism evidence="1 2">
    <name type="scientific">Herminiimonas aquatilis</name>
    <dbReference type="NCBI Taxonomy" id="345342"/>
    <lineage>
        <taxon>Bacteria</taxon>
        <taxon>Pseudomonadati</taxon>
        <taxon>Pseudomonadota</taxon>
        <taxon>Betaproteobacteria</taxon>
        <taxon>Burkholderiales</taxon>
        <taxon>Oxalobacteraceae</taxon>
        <taxon>Herminiimonas</taxon>
    </lineage>
</organism>
<evidence type="ECO:0000313" key="2">
    <source>
        <dbReference type="Proteomes" id="UP001596379"/>
    </source>
</evidence>
<proteinExistence type="predicted"/>
<dbReference type="EMBL" id="JBHTCC010000002">
    <property type="protein sequence ID" value="MFC7298981.1"/>
    <property type="molecule type" value="Genomic_DNA"/>
</dbReference>
<name>A0ABW2J7F6_9BURK</name>
<dbReference type="InterPro" id="IPR029039">
    <property type="entry name" value="Flavoprotein-like_sf"/>
</dbReference>
<dbReference type="RefSeq" id="WP_382234591.1">
    <property type="nucleotide sequence ID" value="NZ_JBHTCC010000002.1"/>
</dbReference>
<accession>A0ABW2J7F6</accession>
<sequence>MNKIDQYIHAATHDVEELYKLTLLVRDSPDYRTDRYSERNAVHQKLQAELAASAMSHER</sequence>
<protein>
    <submittedName>
        <fullName evidence="1">Uncharacterized protein</fullName>
    </submittedName>
</protein>
<comment type="caution">
    <text evidence="1">The sequence shown here is derived from an EMBL/GenBank/DDBJ whole genome shotgun (WGS) entry which is preliminary data.</text>
</comment>